<evidence type="ECO:0008006" key="4">
    <source>
        <dbReference type="Google" id="ProtNLM"/>
    </source>
</evidence>
<gene>
    <name evidence="2" type="ORF">IQ236_13595</name>
</gene>
<comment type="caution">
    <text evidence="2">The sequence shown here is derived from an EMBL/GenBank/DDBJ whole genome shotgun (WGS) entry which is preliminary data.</text>
</comment>
<keyword evidence="3" id="KW-1185">Reference proteome</keyword>
<keyword evidence="1" id="KW-1133">Transmembrane helix</keyword>
<name>A0ABR9UDP4_9CYAN</name>
<proteinExistence type="predicted"/>
<dbReference type="RefSeq" id="WP_193869755.1">
    <property type="nucleotide sequence ID" value="NZ_JADEWU010000028.1"/>
</dbReference>
<protein>
    <recommendedName>
        <fullName evidence="4">Phage protein</fullName>
    </recommendedName>
</protein>
<dbReference type="EMBL" id="JADEWU010000028">
    <property type="protein sequence ID" value="MBE9144244.1"/>
    <property type="molecule type" value="Genomic_DNA"/>
</dbReference>
<evidence type="ECO:0000313" key="2">
    <source>
        <dbReference type="EMBL" id="MBE9144244.1"/>
    </source>
</evidence>
<feature type="transmembrane region" description="Helical" evidence="1">
    <location>
        <begin position="33"/>
        <end position="56"/>
    </location>
</feature>
<evidence type="ECO:0000313" key="3">
    <source>
        <dbReference type="Proteomes" id="UP000640725"/>
    </source>
</evidence>
<keyword evidence="1" id="KW-0812">Transmembrane</keyword>
<evidence type="ECO:0000256" key="1">
    <source>
        <dbReference type="SAM" id="Phobius"/>
    </source>
</evidence>
<accession>A0ABR9UDP4</accession>
<sequence>MNFKLTRQQKTELKRQQQEAKFKQKQGKEICQLIIIVTGVILLGGIGLLILIVLILS</sequence>
<dbReference type="Proteomes" id="UP000640725">
    <property type="component" value="Unassembled WGS sequence"/>
</dbReference>
<reference evidence="2 3" key="1">
    <citation type="submission" date="2020-10" db="EMBL/GenBank/DDBJ databases">
        <authorList>
            <person name="Castelo-Branco R."/>
            <person name="Eusebio N."/>
            <person name="Adriana R."/>
            <person name="Vieira A."/>
            <person name="Brugerolle De Fraissinette N."/>
            <person name="Rezende De Castro R."/>
            <person name="Schneider M.P."/>
            <person name="Vasconcelos V."/>
            <person name="Leao P.N."/>
        </authorList>
    </citation>
    <scope>NUCLEOTIDE SEQUENCE [LARGE SCALE GENOMIC DNA]</scope>
    <source>
        <strain evidence="2 3">LEGE 06226</strain>
    </source>
</reference>
<organism evidence="2 3">
    <name type="scientific">Planktothrix mougeotii LEGE 06226</name>
    <dbReference type="NCBI Taxonomy" id="1828728"/>
    <lineage>
        <taxon>Bacteria</taxon>
        <taxon>Bacillati</taxon>
        <taxon>Cyanobacteriota</taxon>
        <taxon>Cyanophyceae</taxon>
        <taxon>Oscillatoriophycideae</taxon>
        <taxon>Oscillatoriales</taxon>
        <taxon>Microcoleaceae</taxon>
        <taxon>Planktothrix</taxon>
    </lineage>
</organism>
<keyword evidence="1" id="KW-0472">Membrane</keyword>